<dbReference type="PANTHER" id="PTHR11803">
    <property type="entry name" value="2-IMINOBUTANOATE/2-IMINOPROPANOATE DEAMINASE RIDA"/>
    <property type="match status" value="1"/>
</dbReference>
<organism evidence="2 3">
    <name type="scientific">Spongiactinospora rosea</name>
    <dbReference type="NCBI Taxonomy" id="2248750"/>
    <lineage>
        <taxon>Bacteria</taxon>
        <taxon>Bacillati</taxon>
        <taxon>Actinomycetota</taxon>
        <taxon>Actinomycetes</taxon>
        <taxon>Streptosporangiales</taxon>
        <taxon>Streptosporangiaceae</taxon>
        <taxon>Spongiactinospora</taxon>
    </lineage>
</organism>
<evidence type="ECO:0000313" key="2">
    <source>
        <dbReference type="EMBL" id="RBQ16782.1"/>
    </source>
</evidence>
<dbReference type="GO" id="GO:0005829">
    <property type="term" value="C:cytosol"/>
    <property type="evidence" value="ECO:0007669"/>
    <property type="project" value="TreeGrafter"/>
</dbReference>
<sequence>MSRRWTPVAMPAPVGRYSHLAEVPEGYTLVFVSGQVGNLRDGSLAGPDALSQTRQVFANLQAAFEELGATPRDLVKLLTFVAGTDHLPGFYAAREEVFADWYPDGDVPAHSLAVVSALASPELTVEVEAVVALRNGSTRSAAERGDESAV</sequence>
<accession>A0A366LU95</accession>
<dbReference type="AlphaFoldDB" id="A0A366LU95"/>
<dbReference type="EMBL" id="QMEY01000015">
    <property type="protein sequence ID" value="RBQ16782.1"/>
    <property type="molecule type" value="Genomic_DNA"/>
</dbReference>
<dbReference type="Gene3D" id="3.30.1330.40">
    <property type="entry name" value="RutC-like"/>
    <property type="match status" value="1"/>
</dbReference>
<dbReference type="Proteomes" id="UP000253303">
    <property type="component" value="Unassembled WGS sequence"/>
</dbReference>
<evidence type="ECO:0000256" key="1">
    <source>
        <dbReference type="ARBA" id="ARBA00010552"/>
    </source>
</evidence>
<dbReference type="CDD" id="cd00448">
    <property type="entry name" value="YjgF_YER057c_UK114_family"/>
    <property type="match status" value="1"/>
</dbReference>
<name>A0A366LU95_9ACTN</name>
<reference evidence="2 3" key="1">
    <citation type="submission" date="2018-06" db="EMBL/GenBank/DDBJ databases">
        <title>Sphaerisporangium craniellae sp. nov., isolated from a marine sponge in the South China Sea.</title>
        <authorList>
            <person name="Li L."/>
        </authorList>
    </citation>
    <scope>NUCLEOTIDE SEQUENCE [LARGE SCALE GENOMIC DNA]</scope>
    <source>
        <strain evidence="2 3">LHW63015</strain>
    </source>
</reference>
<dbReference type="SUPFAM" id="SSF55298">
    <property type="entry name" value="YjgF-like"/>
    <property type="match status" value="1"/>
</dbReference>
<dbReference type="Pfam" id="PF01042">
    <property type="entry name" value="Ribonuc_L-PSP"/>
    <property type="match status" value="1"/>
</dbReference>
<dbReference type="PANTHER" id="PTHR11803:SF58">
    <property type="entry name" value="PROTEIN HMF1-RELATED"/>
    <property type="match status" value="1"/>
</dbReference>
<dbReference type="OrthoDB" id="3212792at2"/>
<dbReference type="InterPro" id="IPR035959">
    <property type="entry name" value="RutC-like_sf"/>
</dbReference>
<protein>
    <submittedName>
        <fullName evidence="2">RidA family protein</fullName>
    </submittedName>
</protein>
<dbReference type="InterPro" id="IPR006175">
    <property type="entry name" value="YjgF/YER057c/UK114"/>
</dbReference>
<evidence type="ECO:0000313" key="3">
    <source>
        <dbReference type="Proteomes" id="UP000253303"/>
    </source>
</evidence>
<proteinExistence type="inferred from homology"/>
<dbReference type="GO" id="GO:0019239">
    <property type="term" value="F:deaminase activity"/>
    <property type="evidence" value="ECO:0007669"/>
    <property type="project" value="TreeGrafter"/>
</dbReference>
<comment type="caution">
    <text evidence="2">The sequence shown here is derived from an EMBL/GenBank/DDBJ whole genome shotgun (WGS) entry which is preliminary data.</text>
</comment>
<comment type="similarity">
    <text evidence="1">Belongs to the RutC family.</text>
</comment>
<keyword evidence="3" id="KW-1185">Reference proteome</keyword>
<gene>
    <name evidence="2" type="ORF">DP939_28790</name>
</gene>